<comment type="caution">
    <text evidence="1">The sequence shown here is derived from an EMBL/GenBank/DDBJ whole genome shotgun (WGS) entry which is preliminary data.</text>
</comment>
<dbReference type="EMBL" id="BOOR01000085">
    <property type="protein sequence ID" value="GII59418.1"/>
    <property type="molecule type" value="Genomic_DNA"/>
</dbReference>
<dbReference type="AlphaFoldDB" id="A0A8J3Y200"/>
<gene>
    <name evidence="1" type="ORF">Pth03_78070</name>
</gene>
<proteinExistence type="predicted"/>
<keyword evidence="2" id="KW-1185">Reference proteome</keyword>
<dbReference type="Proteomes" id="UP000605992">
    <property type="component" value="Unassembled WGS sequence"/>
</dbReference>
<accession>A0A8J3Y200</accession>
<name>A0A8J3Y200_9ACTN</name>
<evidence type="ECO:0000313" key="1">
    <source>
        <dbReference type="EMBL" id="GII59418.1"/>
    </source>
</evidence>
<organism evidence="1 2">
    <name type="scientific">Planotetraspora thailandica</name>
    <dbReference type="NCBI Taxonomy" id="487172"/>
    <lineage>
        <taxon>Bacteria</taxon>
        <taxon>Bacillati</taxon>
        <taxon>Actinomycetota</taxon>
        <taxon>Actinomycetes</taxon>
        <taxon>Streptosporangiales</taxon>
        <taxon>Streptosporangiaceae</taxon>
        <taxon>Planotetraspora</taxon>
    </lineage>
</organism>
<protein>
    <submittedName>
        <fullName evidence="1">Uncharacterized protein</fullName>
    </submittedName>
</protein>
<sequence length="226" mass="24227">MFAAIREWEASHPASAPSGYSQAFLWALGKSFTAPSSGRQTSAIPTLADARAEIKHAENNPRRRGESAERQDAARTLEWLIGKSDDIPVPGSTPEAGWGHLVGGRGHLLRSDDQIRAVLERARRGPAHARIEWETDWCSGVVATCEWALGLRAVGPASGRPTSTGGRPFSRNDLVGELAPAEDIGWQNPGPGRRHSAGYGDGILHTIGWLMGSKTQEPVGDDCLPP</sequence>
<reference evidence="1" key="1">
    <citation type="submission" date="2021-01" db="EMBL/GenBank/DDBJ databases">
        <title>Whole genome shotgun sequence of Planotetraspora thailandica NBRC 104271.</title>
        <authorList>
            <person name="Komaki H."/>
            <person name="Tamura T."/>
        </authorList>
    </citation>
    <scope>NUCLEOTIDE SEQUENCE</scope>
    <source>
        <strain evidence="1">NBRC 104271</strain>
    </source>
</reference>
<evidence type="ECO:0000313" key="2">
    <source>
        <dbReference type="Proteomes" id="UP000605992"/>
    </source>
</evidence>